<evidence type="ECO:0000313" key="4">
    <source>
        <dbReference type="Proteomes" id="UP000076830"/>
    </source>
</evidence>
<evidence type="ECO:0000256" key="1">
    <source>
        <dbReference type="ARBA" id="ARBA00022737"/>
    </source>
</evidence>
<evidence type="ECO:0000313" key="3">
    <source>
        <dbReference type="EMBL" id="ANB17027.1"/>
    </source>
</evidence>
<dbReference type="STRING" id="1300342.I596_997"/>
<evidence type="ECO:0000259" key="2">
    <source>
        <dbReference type="Pfam" id="PF25023"/>
    </source>
</evidence>
<dbReference type="InterPro" id="IPR022385">
    <property type="entry name" value="Rhs_assc_core"/>
</dbReference>
<dbReference type="InterPro" id="IPR056823">
    <property type="entry name" value="TEN-like_YD-shell"/>
</dbReference>
<proteinExistence type="predicted"/>
<dbReference type="InterPro" id="IPR050708">
    <property type="entry name" value="T6SS_VgrG/RHS"/>
</dbReference>
<keyword evidence="1" id="KW-0677">Repeat</keyword>
<dbReference type="AlphaFoldDB" id="A0A160DS07"/>
<name>A0A160DS07_9GAMM</name>
<protein>
    <submittedName>
        <fullName evidence="3">Wall-associated protein</fullName>
    </submittedName>
</protein>
<dbReference type="PANTHER" id="PTHR32305">
    <property type="match status" value="1"/>
</dbReference>
<keyword evidence="4" id="KW-1185">Reference proteome</keyword>
<reference evidence="3 4" key="1">
    <citation type="submission" date="2016-04" db="EMBL/GenBank/DDBJ databases">
        <title>Complete genome sequence of Dokdonella koreensis DS-123T.</title>
        <authorList>
            <person name="Kim J.F."/>
            <person name="Lee H."/>
            <person name="Kwak M.-J."/>
        </authorList>
    </citation>
    <scope>NUCLEOTIDE SEQUENCE [LARGE SCALE GENOMIC DNA]</scope>
    <source>
        <strain evidence="3 4">DS-123</strain>
    </source>
</reference>
<dbReference type="Gene3D" id="2.180.10.10">
    <property type="entry name" value="RHS repeat-associated core"/>
    <property type="match status" value="1"/>
</dbReference>
<sequence>MKWSAQTHEYPGERQRDPVEAAEYYYLGRHLITQKTNGVTTYIHTDAFGSVTRKTNSTGGIVEDRIYEPYGESLEVTTRAPQWPQGMTYTGHVLDNLTRIAYAQARYYDQLMGRFMSPDPVAPDAGNFNRYWYANNNPFSMLDPDGRKACGKDTTCALERGDWGRSSARFYGSHNVSPSLGNKGLIGGVTIEKRMSVAASYDFDSAMAIEPPSPPEGLVNASAGLGDSLTLGLTDYIRELLGSNDVVDKTSDAYGNGVWAGVAVGAAGGIGVFKNAVVLGRTVTVTRWGGPGVWYIVGGRSTSSWWLSGSRTMYPYGSAVTIDVAAGRLSYPSGWQWWKGLIGQRILNGAP</sequence>
<dbReference type="Pfam" id="PF25023">
    <property type="entry name" value="TEN_YD-shell"/>
    <property type="match status" value="1"/>
</dbReference>
<dbReference type="PANTHER" id="PTHR32305:SF15">
    <property type="entry name" value="PROTEIN RHSA-RELATED"/>
    <property type="match status" value="1"/>
</dbReference>
<organism evidence="3 4">
    <name type="scientific">Dokdonella koreensis DS-123</name>
    <dbReference type="NCBI Taxonomy" id="1300342"/>
    <lineage>
        <taxon>Bacteria</taxon>
        <taxon>Pseudomonadati</taxon>
        <taxon>Pseudomonadota</taxon>
        <taxon>Gammaproteobacteria</taxon>
        <taxon>Lysobacterales</taxon>
        <taxon>Rhodanobacteraceae</taxon>
        <taxon>Dokdonella</taxon>
    </lineage>
</organism>
<dbReference type="EMBL" id="CP015249">
    <property type="protein sequence ID" value="ANB17027.1"/>
    <property type="molecule type" value="Genomic_DNA"/>
</dbReference>
<dbReference type="Proteomes" id="UP000076830">
    <property type="component" value="Chromosome"/>
</dbReference>
<dbReference type="NCBIfam" id="TIGR03696">
    <property type="entry name" value="Rhs_assc_core"/>
    <property type="match status" value="1"/>
</dbReference>
<gene>
    <name evidence="3" type="ORF">I596_997</name>
</gene>
<dbReference type="PATRIC" id="fig|1300342.3.peg.974"/>
<dbReference type="KEGG" id="dko:I596_997"/>
<feature type="domain" description="Teneurin-like YD-shell" evidence="2">
    <location>
        <begin position="29"/>
        <end position="138"/>
    </location>
</feature>
<accession>A0A160DS07</accession>